<reference evidence="1 2" key="1">
    <citation type="submission" date="2023-07" db="EMBL/GenBank/DDBJ databases">
        <title>Genomic Encyclopedia of Type Strains, Phase IV (KMG-IV): sequencing the most valuable type-strain genomes for metagenomic binning, comparative biology and taxonomic classification.</title>
        <authorList>
            <person name="Goeker M."/>
        </authorList>
    </citation>
    <scope>NUCLEOTIDE SEQUENCE [LARGE SCALE GENOMIC DNA]</scope>
    <source>
        <strain evidence="1 2">DSM 2457</strain>
    </source>
</reference>
<dbReference type="EMBL" id="JAUSUI010000020">
    <property type="protein sequence ID" value="MDQ0305443.1"/>
    <property type="molecule type" value="Genomic_DNA"/>
</dbReference>
<comment type="caution">
    <text evidence="1">The sequence shown here is derived from an EMBL/GenBank/DDBJ whole genome shotgun (WGS) entry which is preliminary data.</text>
</comment>
<feature type="non-terminal residue" evidence="1">
    <location>
        <position position="77"/>
    </location>
</feature>
<name>A0ABU0BHW7_9HYPH</name>
<protein>
    <submittedName>
        <fullName evidence="1">Uncharacterized protein</fullName>
    </submittedName>
</protein>
<sequence>MTPKERAMDSVKTDAKWKLVPVEPTPEMIEAGDVANPTAWNEDTDLGFGCDVAFEVYRAMLAASPAAPGAEVEPVAW</sequence>
<keyword evidence="2" id="KW-1185">Reference proteome</keyword>
<accession>A0ABU0BHW7</accession>
<evidence type="ECO:0000313" key="2">
    <source>
        <dbReference type="Proteomes" id="UP001224682"/>
    </source>
</evidence>
<dbReference type="Proteomes" id="UP001224682">
    <property type="component" value="Unassembled WGS sequence"/>
</dbReference>
<evidence type="ECO:0000313" key="1">
    <source>
        <dbReference type="EMBL" id="MDQ0305443.1"/>
    </source>
</evidence>
<gene>
    <name evidence="1" type="ORF">J2S75_004507</name>
</gene>
<organism evidence="1 2">
    <name type="scientific">Ancylobacter polymorphus</name>
    <dbReference type="NCBI Taxonomy" id="223390"/>
    <lineage>
        <taxon>Bacteria</taxon>
        <taxon>Pseudomonadati</taxon>
        <taxon>Pseudomonadota</taxon>
        <taxon>Alphaproteobacteria</taxon>
        <taxon>Hyphomicrobiales</taxon>
        <taxon>Xanthobacteraceae</taxon>
        <taxon>Ancylobacter</taxon>
    </lineage>
</organism>
<proteinExistence type="predicted"/>